<evidence type="ECO:0000313" key="3">
    <source>
        <dbReference type="Proteomes" id="UP000054874"/>
    </source>
</evidence>
<reference evidence="2 3" key="1">
    <citation type="submission" date="2015-11" db="EMBL/GenBank/DDBJ databases">
        <title>Butyribacter intestini gen. nov., sp. nov., a butyric acid-producing bacterium of the family Lachnospiraceae isolated from the human faeces.</title>
        <authorList>
            <person name="Zou Y."/>
            <person name="Xue W."/>
            <person name="Luo G."/>
            <person name="Lv M."/>
        </authorList>
    </citation>
    <scope>NUCLEOTIDE SEQUENCE [LARGE SCALE GENOMIC DNA]</scope>
    <source>
        <strain evidence="2 3">ACET-33324</strain>
    </source>
</reference>
<dbReference type="Pfam" id="PF17425">
    <property type="entry name" value="Arylsulfotran_N"/>
    <property type="match status" value="1"/>
</dbReference>
<dbReference type="STRING" id="290052.ASU35_13140"/>
<evidence type="ECO:0000313" key="2">
    <source>
        <dbReference type="EMBL" id="KSV58423.1"/>
    </source>
</evidence>
<proteinExistence type="predicted"/>
<dbReference type="Pfam" id="PF05935">
    <property type="entry name" value="Arylsulfotrans"/>
    <property type="match status" value="1"/>
</dbReference>
<dbReference type="Gene3D" id="2.60.40.3100">
    <property type="entry name" value="Arylsulphate sulphotransferase monomer, N-terminal domain"/>
    <property type="match status" value="1"/>
</dbReference>
<dbReference type="PANTHER" id="PTHR35340">
    <property type="entry name" value="PQQ ENZYME REPEAT PROTEIN-RELATED"/>
    <property type="match status" value="1"/>
</dbReference>
<dbReference type="InterPro" id="IPR038477">
    <property type="entry name" value="ASST_N_sf"/>
</dbReference>
<dbReference type="InterPro" id="IPR053143">
    <property type="entry name" value="Arylsulfate_ST"/>
</dbReference>
<sequence length="570" mass="65397">MNMGKKTKAIAVGGIFFAIAFIAVGVFAVTQSELKDRIWLSMNVDIVNVSGSSGEKQLWQVENEKKVSFYNLDYQETIDKKLQKLIKKKKPTKEAPLYVINPYGSNTCSVNVYFSSKEALKVSYTVSTEGAPDFSADLYNGTEEDYTTEHSYQMVGLLPGLENQLTLHFENKDGQKTDSKPIRITMPEAASSIALQIAEVIDGESRAELSDGLFAMLGHDKAWEANTYLYDNNGWLRGELPLLGYRSDRLERVGEYLLFSYSDHDLALMDRLGKIVRKYKFNDYVMHHDYCYDEASNTTFVLVSDRATEKEVVEDVVIAIDMESGEITRLLDFKDIFPEMYKLAISHYDTTVPEAEREPLDWIHFNTIDAISRENGTDLLLSARELSTIVRINNVFENPKVAYLLSEESVWEETSYKELVWERKGDFVPQAGQHTVTYMEDDTLPEGQYYIAMYNNNFAWAASRPQFDWSVYPGAGAFEGKPEDNSYYYKYLVDENARSYTLVKAFPVPYSSIVSSVEDMDNGNYVTSSGKSNTFGEYDADGRLIRQYNYDSRKYTYRVFKYDFENFWFK</sequence>
<dbReference type="PANTHER" id="PTHR35340:SF5">
    <property type="entry name" value="ASST-DOMAIN-CONTAINING PROTEIN"/>
    <property type="match status" value="1"/>
</dbReference>
<organism evidence="2 3">
    <name type="scientific">Acetivibrio ethanolgignens</name>
    <dbReference type="NCBI Taxonomy" id="290052"/>
    <lineage>
        <taxon>Bacteria</taxon>
        <taxon>Bacillati</taxon>
        <taxon>Bacillota</taxon>
        <taxon>Clostridia</taxon>
        <taxon>Eubacteriales</taxon>
        <taxon>Oscillospiraceae</taxon>
        <taxon>Acetivibrio</taxon>
    </lineage>
</organism>
<dbReference type="InterPro" id="IPR011047">
    <property type="entry name" value="Quinoprotein_ADH-like_sf"/>
</dbReference>
<feature type="domain" description="Arylsulfotransferase N-terminal" evidence="1">
    <location>
        <begin position="99"/>
        <end position="187"/>
    </location>
</feature>
<name>A0A0V8QD09_9FIRM</name>
<comment type="caution">
    <text evidence="2">The sequence shown here is derived from an EMBL/GenBank/DDBJ whole genome shotgun (WGS) entry which is preliminary data.</text>
</comment>
<dbReference type="OrthoDB" id="1769548at2"/>
<dbReference type="InterPro" id="IPR035391">
    <property type="entry name" value="Arylsulfotran_N"/>
</dbReference>
<protein>
    <recommendedName>
        <fullName evidence="1">Arylsulfotransferase N-terminal domain-containing protein</fullName>
    </recommendedName>
</protein>
<dbReference type="GO" id="GO:0004062">
    <property type="term" value="F:aryl sulfotransferase activity"/>
    <property type="evidence" value="ECO:0007669"/>
    <property type="project" value="InterPro"/>
</dbReference>
<gene>
    <name evidence="2" type="ORF">ASU35_13140</name>
</gene>
<dbReference type="AlphaFoldDB" id="A0A0V8QD09"/>
<keyword evidence="3" id="KW-1185">Reference proteome</keyword>
<evidence type="ECO:0000259" key="1">
    <source>
        <dbReference type="Pfam" id="PF17425"/>
    </source>
</evidence>
<dbReference type="InterPro" id="IPR010262">
    <property type="entry name" value="Arylsulfotransferase_bact"/>
</dbReference>
<dbReference type="Proteomes" id="UP000054874">
    <property type="component" value="Unassembled WGS sequence"/>
</dbReference>
<accession>A0A0V8QD09</accession>
<dbReference type="EMBL" id="LNAM01000174">
    <property type="protein sequence ID" value="KSV58423.1"/>
    <property type="molecule type" value="Genomic_DNA"/>
</dbReference>
<dbReference type="SUPFAM" id="SSF50998">
    <property type="entry name" value="Quinoprotein alcohol dehydrogenase-like"/>
    <property type="match status" value="1"/>
</dbReference>